<sequence length="136" mass="14893">MASELQGTWKLAESVNFDAYMKAVGVGFALRKIGNATKSTVSIESSDPEAVKIVTSSTFSTHRLECPLGKVVDQQTVDGRNCKTVVNWKNDVLVQEESWNGKTTSISRHVNESGNLIAELRMGDVVAKRIYEKTSA</sequence>
<dbReference type="GO" id="GO:0008289">
    <property type="term" value="F:lipid binding"/>
    <property type="evidence" value="ECO:0007669"/>
    <property type="project" value="InterPro"/>
</dbReference>
<keyword evidence="2" id="KW-0813">Transport</keyword>
<dbReference type="PANTHER" id="PTHR11955">
    <property type="entry name" value="FATTY ACID BINDING PROTEIN"/>
    <property type="match status" value="1"/>
</dbReference>
<name>A0A6F9DCW7_9ASCI</name>
<dbReference type="Pfam" id="PF00061">
    <property type="entry name" value="Lipocalin"/>
    <property type="match status" value="1"/>
</dbReference>
<dbReference type="SUPFAM" id="SSF50814">
    <property type="entry name" value="Lipocalins"/>
    <property type="match status" value="1"/>
</dbReference>
<protein>
    <submittedName>
        <fullName evidence="4">Fatty acid-binding protein, brain-like</fullName>
    </submittedName>
</protein>
<evidence type="ECO:0000259" key="3">
    <source>
        <dbReference type="PROSITE" id="PS00214"/>
    </source>
</evidence>
<comment type="similarity">
    <text evidence="1 2">Belongs to the calycin superfamily. Fatty-acid binding protein (FABP) family.</text>
</comment>
<dbReference type="EMBL" id="LR784998">
    <property type="protein sequence ID" value="CAB3244215.1"/>
    <property type="molecule type" value="mRNA"/>
</dbReference>
<feature type="domain" description="Cytosolic fatty-acid binding proteins" evidence="3">
    <location>
        <begin position="7"/>
        <end position="24"/>
    </location>
</feature>
<evidence type="ECO:0000313" key="4">
    <source>
        <dbReference type="EMBL" id="CAB3244215.1"/>
    </source>
</evidence>
<dbReference type="Gene3D" id="2.40.128.20">
    <property type="match status" value="1"/>
</dbReference>
<dbReference type="AlphaFoldDB" id="A0A6F9DCW7"/>
<evidence type="ECO:0000256" key="2">
    <source>
        <dbReference type="RuleBase" id="RU003696"/>
    </source>
</evidence>
<organism evidence="4">
    <name type="scientific">Phallusia mammillata</name>
    <dbReference type="NCBI Taxonomy" id="59560"/>
    <lineage>
        <taxon>Eukaryota</taxon>
        <taxon>Metazoa</taxon>
        <taxon>Chordata</taxon>
        <taxon>Tunicata</taxon>
        <taxon>Ascidiacea</taxon>
        <taxon>Phlebobranchia</taxon>
        <taxon>Ascidiidae</taxon>
        <taxon>Phallusia</taxon>
    </lineage>
</organism>
<dbReference type="PRINTS" id="PR00178">
    <property type="entry name" value="FATTYACIDBP"/>
</dbReference>
<reference evidence="4" key="1">
    <citation type="submission" date="2020-04" db="EMBL/GenBank/DDBJ databases">
        <authorList>
            <person name="Neveu A P."/>
        </authorList>
    </citation>
    <scope>NUCLEOTIDE SEQUENCE</scope>
    <source>
        <tissue evidence="4">Whole embryo</tissue>
    </source>
</reference>
<dbReference type="InterPro" id="IPR000566">
    <property type="entry name" value="Lipocln_cytosolic_FA-bd_dom"/>
</dbReference>
<dbReference type="InterPro" id="IPR000463">
    <property type="entry name" value="Fatty_acid-bd"/>
</dbReference>
<dbReference type="InterPro" id="IPR031259">
    <property type="entry name" value="ILBP"/>
</dbReference>
<dbReference type="InterPro" id="IPR012674">
    <property type="entry name" value="Calycin"/>
</dbReference>
<dbReference type="FunFam" id="2.40.128.20:FF:000001">
    <property type="entry name" value="Fatty acid-binding protein, adipocyte"/>
    <property type="match status" value="1"/>
</dbReference>
<dbReference type="PROSITE" id="PS00214">
    <property type="entry name" value="FABP"/>
    <property type="match status" value="1"/>
</dbReference>
<gene>
    <name evidence="4" type="primary">Fabp7-001</name>
</gene>
<evidence type="ECO:0000256" key="1">
    <source>
        <dbReference type="ARBA" id="ARBA00008390"/>
    </source>
</evidence>
<accession>A0A6F9DCW7</accession>
<proteinExistence type="evidence at transcript level"/>